<evidence type="ECO:0000256" key="8">
    <source>
        <dbReference type="ARBA" id="ARBA00022989"/>
    </source>
</evidence>
<keyword evidence="6 10" id="KW-0812">Transmembrane</keyword>
<proteinExistence type="inferred from homology"/>
<keyword evidence="7 10" id="KW-0283">Flagellar rotation</keyword>
<comment type="subcellular location">
    <subcellularLocation>
        <location evidence="2">Cell membrane</location>
        <topology evidence="2">Single-pass membrane protein</topology>
    </subcellularLocation>
</comment>
<dbReference type="PANTHER" id="PTHR35091">
    <property type="entry name" value="FLAGELLAR PROTEIN FLIL"/>
    <property type="match status" value="1"/>
</dbReference>
<evidence type="ECO:0000256" key="3">
    <source>
        <dbReference type="ARBA" id="ARBA00008281"/>
    </source>
</evidence>
<protein>
    <recommendedName>
        <fullName evidence="10">Flagellar protein FliL</fullName>
    </recommendedName>
</protein>
<evidence type="ECO:0000313" key="12">
    <source>
        <dbReference type="Proteomes" id="UP000178606"/>
    </source>
</evidence>
<evidence type="ECO:0000256" key="4">
    <source>
        <dbReference type="ARBA" id="ARBA00022475"/>
    </source>
</evidence>
<keyword evidence="4 10" id="KW-1003">Cell membrane</keyword>
<feature type="transmembrane region" description="Helical" evidence="10">
    <location>
        <begin position="17"/>
        <end position="38"/>
    </location>
</feature>
<dbReference type="InterPro" id="IPR005503">
    <property type="entry name" value="FliL"/>
</dbReference>
<evidence type="ECO:0000256" key="9">
    <source>
        <dbReference type="ARBA" id="ARBA00023136"/>
    </source>
</evidence>
<dbReference type="GO" id="GO:0005886">
    <property type="term" value="C:plasma membrane"/>
    <property type="evidence" value="ECO:0007669"/>
    <property type="project" value="UniProtKB-SubCell"/>
</dbReference>
<evidence type="ECO:0000256" key="1">
    <source>
        <dbReference type="ARBA" id="ARBA00002254"/>
    </source>
</evidence>
<comment type="caution">
    <text evidence="11">The sequence shown here is derived from an EMBL/GenBank/DDBJ whole genome shotgun (WGS) entry which is preliminary data.</text>
</comment>
<dbReference type="Proteomes" id="UP000178606">
    <property type="component" value="Unassembled WGS sequence"/>
</dbReference>
<gene>
    <name evidence="11" type="ORF">A3F84_04065</name>
</gene>
<comment type="function">
    <text evidence="1 10">Controls the rotational direction of flagella during chemotaxis.</text>
</comment>
<name>A0A1F6CSU7_HANXR</name>
<dbReference type="PANTHER" id="PTHR35091:SF2">
    <property type="entry name" value="FLAGELLAR PROTEIN FLIL"/>
    <property type="match status" value="1"/>
</dbReference>
<keyword evidence="8 10" id="KW-1133">Transmembrane helix</keyword>
<sequence length="172" mass="19159">MADEDAQQAQPEPKAGLPLPLIIGVGAVVLLAAVYFFFLRSEPAGDEETAQVEKKEEEAEAIYEGVEQLVINPKDAQFSKYLTIKIDLLVAKEEILDALKEKPLYRTQIADALVELLSDKTIEDLEGPTAKDDLKKEILQRLNALLGPALLKEKEAVTQAFLDLYYVNYLIQ</sequence>
<keyword evidence="9 10" id="KW-0472">Membrane</keyword>
<dbReference type="EMBL" id="MFKF01000150">
    <property type="protein sequence ID" value="OGG52246.1"/>
    <property type="molecule type" value="Genomic_DNA"/>
</dbReference>
<reference evidence="11 12" key="1">
    <citation type="journal article" date="2016" name="Nat. Commun.">
        <title>Thousands of microbial genomes shed light on interconnected biogeochemical processes in an aquifer system.</title>
        <authorList>
            <person name="Anantharaman K."/>
            <person name="Brown C.T."/>
            <person name="Hug L.A."/>
            <person name="Sharon I."/>
            <person name="Castelle C.J."/>
            <person name="Probst A.J."/>
            <person name="Thomas B.C."/>
            <person name="Singh A."/>
            <person name="Wilkins M.J."/>
            <person name="Karaoz U."/>
            <person name="Brodie E.L."/>
            <person name="Williams K.H."/>
            <person name="Hubbard S.S."/>
            <person name="Banfield J.F."/>
        </authorList>
    </citation>
    <scope>NUCLEOTIDE SEQUENCE [LARGE SCALE GENOMIC DNA]</scope>
    <source>
        <strain evidence="12">RIFCSPLOWO2_12_FULL_64_10</strain>
    </source>
</reference>
<evidence type="ECO:0000256" key="5">
    <source>
        <dbReference type="ARBA" id="ARBA00022500"/>
    </source>
</evidence>
<dbReference type="GO" id="GO:0006935">
    <property type="term" value="P:chemotaxis"/>
    <property type="evidence" value="ECO:0007669"/>
    <property type="project" value="UniProtKB-KW"/>
</dbReference>
<evidence type="ECO:0000256" key="6">
    <source>
        <dbReference type="ARBA" id="ARBA00022692"/>
    </source>
</evidence>
<dbReference type="GO" id="GO:0009425">
    <property type="term" value="C:bacterial-type flagellum basal body"/>
    <property type="evidence" value="ECO:0007669"/>
    <property type="project" value="InterPro"/>
</dbReference>
<organism evidence="11 12">
    <name type="scientific">Handelsmanbacteria sp. (strain RIFCSPLOWO2_12_FULL_64_10)</name>
    <dbReference type="NCBI Taxonomy" id="1817868"/>
    <lineage>
        <taxon>Bacteria</taxon>
        <taxon>Candidatus Handelsmaniibacteriota</taxon>
    </lineage>
</organism>
<comment type="similarity">
    <text evidence="3 10">Belongs to the FliL family.</text>
</comment>
<dbReference type="GO" id="GO:0071978">
    <property type="term" value="P:bacterial-type flagellum-dependent swarming motility"/>
    <property type="evidence" value="ECO:0007669"/>
    <property type="project" value="TreeGrafter"/>
</dbReference>
<accession>A0A1F6CSU7</accession>
<evidence type="ECO:0000256" key="10">
    <source>
        <dbReference type="RuleBase" id="RU364125"/>
    </source>
</evidence>
<keyword evidence="5 10" id="KW-0145">Chemotaxis</keyword>
<evidence type="ECO:0000313" key="11">
    <source>
        <dbReference type="EMBL" id="OGG52246.1"/>
    </source>
</evidence>
<evidence type="ECO:0000256" key="2">
    <source>
        <dbReference type="ARBA" id="ARBA00004162"/>
    </source>
</evidence>
<dbReference type="AlphaFoldDB" id="A0A1F6CSU7"/>
<evidence type="ECO:0000256" key="7">
    <source>
        <dbReference type="ARBA" id="ARBA00022779"/>
    </source>
</evidence>
<dbReference type="Pfam" id="PF03748">
    <property type="entry name" value="FliL"/>
    <property type="match status" value="1"/>
</dbReference>